<name>A0A9D2HHI9_9FIRM</name>
<dbReference type="EMBL" id="DWZA01000050">
    <property type="protein sequence ID" value="HJA70977.1"/>
    <property type="molecule type" value="Genomic_DNA"/>
</dbReference>
<comment type="caution">
    <text evidence="5">The sequence shown here is derived from an EMBL/GenBank/DDBJ whole genome shotgun (WGS) entry which is preliminary data.</text>
</comment>
<dbReference type="Gene3D" id="3.20.20.60">
    <property type="entry name" value="Phosphoenolpyruvate-binding domains"/>
    <property type="match status" value="1"/>
</dbReference>
<reference evidence="5" key="2">
    <citation type="submission" date="2021-04" db="EMBL/GenBank/DDBJ databases">
        <authorList>
            <person name="Gilroy R."/>
        </authorList>
    </citation>
    <scope>NUCLEOTIDE SEQUENCE</scope>
    <source>
        <strain evidence="5">CHK178-16964</strain>
    </source>
</reference>
<dbReference type="Proteomes" id="UP000823900">
    <property type="component" value="Unassembled WGS sequence"/>
</dbReference>
<evidence type="ECO:0000256" key="3">
    <source>
        <dbReference type="ARBA" id="ARBA00022842"/>
    </source>
</evidence>
<dbReference type="InterPro" id="IPR039480">
    <property type="entry name" value="C-C_Bond_Lyase-like"/>
</dbReference>
<evidence type="ECO:0000256" key="1">
    <source>
        <dbReference type="ARBA" id="ARBA00001946"/>
    </source>
</evidence>
<dbReference type="GO" id="GO:0000287">
    <property type="term" value="F:magnesium ion binding"/>
    <property type="evidence" value="ECO:0007669"/>
    <property type="project" value="TreeGrafter"/>
</dbReference>
<organism evidence="5 6">
    <name type="scientific">Candidatus Lachnoclostridium stercoravium</name>
    <dbReference type="NCBI Taxonomy" id="2838633"/>
    <lineage>
        <taxon>Bacteria</taxon>
        <taxon>Bacillati</taxon>
        <taxon>Bacillota</taxon>
        <taxon>Clostridia</taxon>
        <taxon>Lachnospirales</taxon>
        <taxon>Lachnospiraceae</taxon>
    </lineage>
</organism>
<accession>A0A9D2HHI9</accession>
<evidence type="ECO:0000256" key="4">
    <source>
        <dbReference type="PIRSR" id="PIRSR015582-2"/>
    </source>
</evidence>
<evidence type="ECO:0000313" key="5">
    <source>
        <dbReference type="EMBL" id="HJA70977.1"/>
    </source>
</evidence>
<dbReference type="AlphaFoldDB" id="A0A9D2HHI9"/>
<dbReference type="SUPFAM" id="SSF51621">
    <property type="entry name" value="Phosphoenolpyruvate/pyruvate domain"/>
    <property type="match status" value="1"/>
</dbReference>
<keyword evidence="2 4" id="KW-0479">Metal-binding</keyword>
<dbReference type="PIRSF" id="PIRSF015582">
    <property type="entry name" value="Cit_lyase_B"/>
    <property type="match status" value="1"/>
</dbReference>
<feature type="binding site" evidence="4">
    <location>
        <position position="173"/>
    </location>
    <ligand>
        <name>Mg(2+)</name>
        <dbReference type="ChEBI" id="CHEBI:18420"/>
    </ligand>
</feature>
<sequence>MKYSVGALLYSPALNNKIGRTILGGTLGDKYSLALCLEDTIAPDMVETAEKQAGETLRQLFEARQERDVYLPKLFIRVREPEQMQRVWKRIRPYREIFTGFIFPKYTVSNAAAYNQEMIRINEMSDRKIYMMPILESRDIVDFRTRMGILGKIRDQVDAMEDLVLNVRVGGNDFSNEFAARRHYDETIYDILPIAQLLGDILTVFSRDYVVSGPVWEFFSSDNHEWKRGLMQELKLDRLNGFIGKTVIHPKQIPVVNEMLKVTSKDYEDAKAILNWDNSGIQVGKSFGGERMNEVRTNYNWAKKTMLLSELYGII</sequence>
<comment type="cofactor">
    <cofactor evidence="1">
        <name>Mg(2+)</name>
        <dbReference type="ChEBI" id="CHEBI:18420"/>
    </cofactor>
</comment>
<dbReference type="InterPro" id="IPR015813">
    <property type="entry name" value="Pyrv/PenolPyrv_kinase-like_dom"/>
</dbReference>
<dbReference type="PANTHER" id="PTHR32308">
    <property type="entry name" value="LYASE BETA SUBUNIT, PUTATIVE (AFU_ORTHOLOGUE AFUA_4G13030)-RELATED"/>
    <property type="match status" value="1"/>
</dbReference>
<gene>
    <name evidence="5" type="ORF">IAA07_05260</name>
</gene>
<reference evidence="5" key="1">
    <citation type="journal article" date="2021" name="PeerJ">
        <title>Extensive microbial diversity within the chicken gut microbiome revealed by metagenomics and culture.</title>
        <authorList>
            <person name="Gilroy R."/>
            <person name="Ravi A."/>
            <person name="Getino M."/>
            <person name="Pursley I."/>
            <person name="Horton D.L."/>
            <person name="Alikhan N.F."/>
            <person name="Baker D."/>
            <person name="Gharbi K."/>
            <person name="Hall N."/>
            <person name="Watson M."/>
            <person name="Adriaenssens E.M."/>
            <person name="Foster-Nyarko E."/>
            <person name="Jarju S."/>
            <person name="Secka A."/>
            <person name="Antonio M."/>
            <person name="Oren A."/>
            <person name="Chaudhuri R.R."/>
            <person name="La Ragione R."/>
            <person name="Hildebrand F."/>
            <person name="Pallen M.J."/>
        </authorList>
    </citation>
    <scope>NUCLEOTIDE SEQUENCE</scope>
    <source>
        <strain evidence="5">CHK178-16964</strain>
    </source>
</reference>
<keyword evidence="5" id="KW-0456">Lyase</keyword>
<keyword evidence="3 4" id="KW-0460">Magnesium</keyword>
<evidence type="ECO:0000313" key="6">
    <source>
        <dbReference type="Proteomes" id="UP000823900"/>
    </source>
</evidence>
<protein>
    <submittedName>
        <fullName evidence="5">HpcH/HpaI aldolase/citrate lyase family protein</fullName>
    </submittedName>
</protein>
<dbReference type="InterPro" id="IPR040442">
    <property type="entry name" value="Pyrv_kinase-like_dom_sf"/>
</dbReference>
<dbReference type="PANTHER" id="PTHR32308:SF10">
    <property type="entry name" value="CITRATE LYASE SUBUNIT BETA"/>
    <property type="match status" value="1"/>
</dbReference>
<proteinExistence type="predicted"/>
<dbReference type="InterPro" id="IPR011206">
    <property type="entry name" value="Citrate_lyase_beta/mcl1/mcl2"/>
</dbReference>
<dbReference type="GO" id="GO:0016829">
    <property type="term" value="F:lyase activity"/>
    <property type="evidence" value="ECO:0007669"/>
    <property type="project" value="UniProtKB-KW"/>
</dbReference>
<dbReference type="Pfam" id="PF15617">
    <property type="entry name" value="C-C_Bond_Lyase"/>
    <property type="match status" value="1"/>
</dbReference>
<evidence type="ECO:0000256" key="2">
    <source>
        <dbReference type="ARBA" id="ARBA00022723"/>
    </source>
</evidence>
<dbReference type="GO" id="GO:0006107">
    <property type="term" value="P:oxaloacetate metabolic process"/>
    <property type="evidence" value="ECO:0007669"/>
    <property type="project" value="TreeGrafter"/>
</dbReference>